<evidence type="ECO:0000313" key="3">
    <source>
        <dbReference type="Proteomes" id="UP000600946"/>
    </source>
</evidence>
<organism evidence="2 3">
    <name type="scientific">Streptomyces xanthochromogenes</name>
    <dbReference type="NCBI Taxonomy" id="67384"/>
    <lineage>
        <taxon>Bacteria</taxon>
        <taxon>Bacillati</taxon>
        <taxon>Actinomycetota</taxon>
        <taxon>Actinomycetes</taxon>
        <taxon>Kitasatosporales</taxon>
        <taxon>Streptomycetaceae</taxon>
        <taxon>Streptomyces</taxon>
    </lineage>
</organism>
<dbReference type="Proteomes" id="UP000600946">
    <property type="component" value="Unassembled WGS sequence"/>
</dbReference>
<feature type="compositionally biased region" description="Basic and acidic residues" evidence="1">
    <location>
        <begin position="58"/>
        <end position="72"/>
    </location>
</feature>
<reference evidence="3" key="1">
    <citation type="journal article" date="2019" name="Int. J. Syst. Evol. Microbiol.">
        <title>The Global Catalogue of Microorganisms (GCM) 10K type strain sequencing project: providing services to taxonomists for standard genome sequencing and annotation.</title>
        <authorList>
            <consortium name="The Broad Institute Genomics Platform"/>
            <consortium name="The Broad Institute Genome Sequencing Center for Infectious Disease"/>
            <person name="Wu L."/>
            <person name="Ma J."/>
        </authorList>
    </citation>
    <scope>NUCLEOTIDE SEQUENCE [LARGE SCALE GENOMIC DNA]</scope>
    <source>
        <strain evidence="3">JCM 4594</strain>
    </source>
</reference>
<evidence type="ECO:0000313" key="2">
    <source>
        <dbReference type="EMBL" id="GGY35793.1"/>
    </source>
</evidence>
<evidence type="ECO:0000256" key="1">
    <source>
        <dbReference type="SAM" id="MobiDB-lite"/>
    </source>
</evidence>
<feature type="compositionally biased region" description="Low complexity" evidence="1">
    <location>
        <begin position="13"/>
        <end position="23"/>
    </location>
</feature>
<feature type="compositionally biased region" description="Basic residues" evidence="1">
    <location>
        <begin position="1"/>
        <end position="11"/>
    </location>
</feature>
<protein>
    <submittedName>
        <fullName evidence="2">Uncharacterized protein</fullName>
    </submittedName>
</protein>
<feature type="region of interest" description="Disordered" evidence="1">
    <location>
        <begin position="1"/>
        <end position="72"/>
    </location>
</feature>
<keyword evidence="3" id="KW-1185">Reference proteome</keyword>
<proteinExistence type="predicted"/>
<gene>
    <name evidence="2" type="ORF">GCM10010326_32010</name>
</gene>
<name>A0ABQ3A7V9_9ACTN</name>
<dbReference type="EMBL" id="BMUU01000005">
    <property type="protein sequence ID" value="GGY35793.1"/>
    <property type="molecule type" value="Genomic_DNA"/>
</dbReference>
<accession>A0ABQ3A7V9</accession>
<comment type="caution">
    <text evidence="2">The sequence shown here is derived from an EMBL/GenBank/DDBJ whole genome shotgun (WGS) entry which is preliminary data.</text>
</comment>
<sequence length="72" mass="7869">MQSRAIVRRKSPTATAVAVGTGTPDAPLKPWRQRRPRAGQLPQPGRTGRGAGTRGIRSGHEPIRGTARERRY</sequence>